<feature type="compositionally biased region" description="Acidic residues" evidence="1">
    <location>
        <begin position="521"/>
        <end position="537"/>
    </location>
</feature>
<evidence type="ECO:0000256" key="1">
    <source>
        <dbReference type="SAM" id="MobiDB-lite"/>
    </source>
</evidence>
<feature type="region of interest" description="Disordered" evidence="1">
    <location>
        <begin position="1"/>
        <end position="29"/>
    </location>
</feature>
<accession>A0A061BGN1</accession>
<dbReference type="AlphaFoldDB" id="A0A061BGN1"/>
<feature type="region of interest" description="Disordered" evidence="1">
    <location>
        <begin position="304"/>
        <end position="688"/>
    </location>
</feature>
<reference evidence="2" key="1">
    <citation type="journal article" date="2014" name="Genome Announc.">
        <title>Draft genome sequence of Rhodosporidium toruloides CECT1137, an oleaginous yeast of biotechnological interest.</title>
        <authorList>
            <person name="Morin N."/>
            <person name="Calcas X."/>
            <person name="Devillers H."/>
            <person name="Durrens P."/>
            <person name="Sherman D.J."/>
            <person name="Nicaud J.-M."/>
            <person name="Neuveglise C."/>
        </authorList>
    </citation>
    <scope>NUCLEOTIDE SEQUENCE</scope>
    <source>
        <strain evidence="2">CECT1137</strain>
    </source>
</reference>
<feature type="compositionally biased region" description="Polar residues" evidence="1">
    <location>
        <begin position="220"/>
        <end position="237"/>
    </location>
</feature>
<feature type="compositionally biased region" description="Basic and acidic residues" evidence="1">
    <location>
        <begin position="344"/>
        <end position="358"/>
    </location>
</feature>
<feature type="compositionally biased region" description="Low complexity" evidence="1">
    <location>
        <begin position="657"/>
        <end position="667"/>
    </location>
</feature>
<feature type="compositionally biased region" description="Low complexity" evidence="1">
    <location>
        <begin position="580"/>
        <end position="602"/>
    </location>
</feature>
<feature type="compositionally biased region" description="Basic and acidic residues" evidence="1">
    <location>
        <begin position="171"/>
        <end position="180"/>
    </location>
</feature>
<feature type="compositionally biased region" description="Low complexity" evidence="1">
    <location>
        <begin position="635"/>
        <end position="649"/>
    </location>
</feature>
<gene>
    <name evidence="2" type="ORF">RHTO0S_18e02410g</name>
</gene>
<feature type="compositionally biased region" description="Basic residues" evidence="1">
    <location>
        <begin position="556"/>
        <end position="571"/>
    </location>
</feature>
<name>A0A061BGN1_RHOTO</name>
<evidence type="ECO:0000313" key="2">
    <source>
        <dbReference type="EMBL" id="CDR48544.1"/>
    </source>
</evidence>
<feature type="compositionally biased region" description="Polar residues" evidence="1">
    <location>
        <begin position="182"/>
        <end position="202"/>
    </location>
</feature>
<proteinExistence type="predicted"/>
<feature type="compositionally biased region" description="Low complexity" evidence="1">
    <location>
        <begin position="439"/>
        <end position="453"/>
    </location>
</feature>
<dbReference type="OrthoDB" id="2526713at2759"/>
<protein>
    <submittedName>
        <fullName evidence="2">RHTO0S18e02410g1_1</fullName>
    </submittedName>
</protein>
<feature type="compositionally biased region" description="Acidic residues" evidence="1">
    <location>
        <begin position="616"/>
        <end position="630"/>
    </location>
</feature>
<feature type="compositionally biased region" description="Polar residues" evidence="1">
    <location>
        <begin position="245"/>
        <end position="254"/>
    </location>
</feature>
<sequence length="829" mass="88669">MEAQDGAAAVPKPHARSRSSSPPPHLCDLDNTARLTDLLDRLRDTVHKCPSSTDTPSHLDTLFSFLEPDSSTSSPSLPARQLAYLEALATLSPYDAGGWEEKAAQGVVWTKEALEQLVEVLEKVGTGTTADLGEGELDGESARKDVLSARAVSWLEGIAEHVTRQLREMKDVKGKGKAVEGHSSSSANSHPQPNLRLQQQASPDFPFGRLGADEALRTNGIASTSTSGFQPNSSQTLVAGIGPSSLGNEPSTHPSCRRDSSRSNEANGANAEGPQQVDPKDPANLLTSSGRRVLVYQRIERCMEPPEWYTLGESGERRVKEEDGEDGTAWLGEKDGVGTNGDAKTAERVEEVQQRGRSDWAPSPSSERKAREAALQVEDERADDVEEVLEEPSPAQKLRDGAEEGGAQPNGVPGAQDDAQKNGAPAKKAHLTSPASQHQRSPSDSSVARSPSRSPTPPPAQQQQQKKVLRQKPLVKKAQAGLFKPPSEVDEDEAEDATLSKDKKGKGKAVAPASKKREREEQDEELDELESDVDGEVEASGNEQNEDGGASTSAKGGKRKKVVAAPAKKRPLPTVKKAGAATRSSPRKAASASRAALSTSTSKTVKRNVSRSYTSSEEDEVDQLATDEEHDNPRKTSSSTSASAAPSPKAGKKAAPAKKSTPAPVKSQRPVKEGSRRSARMSSEAPGVKKEEEVFVEAGTIGFAVQRTAGSRCWPVWVRREFLNPLSTSHALTSRAAQILQSDEDGVVFCPLPGTRPIADAEPVICANSLQLVSSPPIAPVPDGTPILDTAKAKALKLAQELAADKRELRKWVARVEKVWAEQEEEESE</sequence>
<feature type="compositionally biased region" description="Acidic residues" evidence="1">
    <location>
        <begin position="380"/>
        <end position="390"/>
    </location>
</feature>
<organism evidence="2">
    <name type="scientific">Rhodotorula toruloides</name>
    <name type="common">Yeast</name>
    <name type="synonym">Rhodosporidium toruloides</name>
    <dbReference type="NCBI Taxonomy" id="5286"/>
    <lineage>
        <taxon>Eukaryota</taxon>
        <taxon>Fungi</taxon>
        <taxon>Dikarya</taxon>
        <taxon>Basidiomycota</taxon>
        <taxon>Pucciniomycotina</taxon>
        <taxon>Microbotryomycetes</taxon>
        <taxon>Sporidiobolales</taxon>
        <taxon>Sporidiobolaceae</taxon>
        <taxon>Rhodotorula</taxon>
    </lineage>
</organism>
<dbReference type="EMBL" id="LK052953">
    <property type="protein sequence ID" value="CDR48544.1"/>
    <property type="molecule type" value="Genomic_DNA"/>
</dbReference>
<feature type="region of interest" description="Disordered" evidence="1">
    <location>
        <begin position="171"/>
        <end position="288"/>
    </location>
</feature>